<evidence type="ECO:0000256" key="6">
    <source>
        <dbReference type="ARBA" id="ARBA00022679"/>
    </source>
</evidence>
<dbReference type="GO" id="GO:0016829">
    <property type="term" value="F:lyase activity"/>
    <property type="evidence" value="ECO:0007669"/>
    <property type="project" value="UniProtKB-KW"/>
</dbReference>
<accession>A0A1X1CYN5</accession>
<dbReference type="SUPFAM" id="SSF53790">
    <property type="entry name" value="Tetrapyrrole methylase"/>
    <property type="match status" value="1"/>
</dbReference>
<dbReference type="NCBIfam" id="NF004790">
    <property type="entry name" value="PRK06136.1"/>
    <property type="match status" value="1"/>
</dbReference>
<keyword evidence="7" id="KW-0949">S-adenosyl-L-methionine</keyword>
<evidence type="ECO:0000256" key="3">
    <source>
        <dbReference type="ARBA" id="ARBA00022553"/>
    </source>
</evidence>
<evidence type="ECO:0000256" key="7">
    <source>
        <dbReference type="ARBA" id="ARBA00022691"/>
    </source>
</evidence>
<dbReference type="InterPro" id="IPR014777">
    <property type="entry name" value="4pyrrole_Mease_sub1"/>
</dbReference>
<dbReference type="UniPathway" id="UPA00262">
    <property type="reaction ID" value="UER00211"/>
</dbReference>
<dbReference type="GO" id="GO:0019354">
    <property type="term" value="P:siroheme biosynthetic process"/>
    <property type="evidence" value="ECO:0007669"/>
    <property type="project" value="UniProtKB-UniPathway"/>
</dbReference>
<dbReference type="GO" id="GO:0009236">
    <property type="term" value="P:cobalamin biosynthetic process"/>
    <property type="evidence" value="ECO:0007669"/>
    <property type="project" value="UniProtKB-KW"/>
</dbReference>
<dbReference type="Pfam" id="PF00590">
    <property type="entry name" value="TP_methylase"/>
    <property type="match status" value="1"/>
</dbReference>
<dbReference type="STRING" id="1076550.LH22_11085"/>
<dbReference type="InterPro" id="IPR050161">
    <property type="entry name" value="Siro_Cobalamin_biosynth"/>
</dbReference>
<dbReference type="PANTHER" id="PTHR45790">
    <property type="entry name" value="SIROHEME SYNTHASE-RELATED"/>
    <property type="match status" value="1"/>
</dbReference>
<protein>
    <recommendedName>
        <fullName evidence="2">uroporphyrinogen-III C-methyltransferase</fullName>
        <ecNumber evidence="2">2.1.1.107</ecNumber>
    </recommendedName>
</protein>
<dbReference type="Gene3D" id="3.30.950.10">
    <property type="entry name" value="Methyltransferase, Cobalt-precorrin-4 Transmethylase, Domain 2"/>
    <property type="match status" value="1"/>
</dbReference>
<sequence>MTQAIDSLDKLLNPQGGASASGCVWLVGAGPGDVELLTLKALRLIKSADVVVYDRLVSDAIMAEVPGSTLAIDVGKKPGSHGLKQTQINQLLIDLAASGRRVVRLKGGDPFIFGRGGEEMVSLQQAGILCQIVPGITAAAGCAAASGIPLTHRDCAQSLRLITGHGKSGEPRLDDASLAAGNQTLVFYMGLKWSASISAQLQAQGRASDTPVAIIENGTRPDQRVMVTTLADLTATIAREQAQSPALLLVGEVVRFYRDAHAVVPMNSINSGMWVS</sequence>
<keyword evidence="3" id="KW-0597">Phosphoprotein</keyword>
<dbReference type="InterPro" id="IPR035996">
    <property type="entry name" value="4pyrrol_Methylase_sf"/>
</dbReference>
<name>A0A1X1CYN5_9GAMM</name>
<evidence type="ECO:0000256" key="14">
    <source>
        <dbReference type="RuleBase" id="RU003960"/>
    </source>
</evidence>
<keyword evidence="6 14" id="KW-0808">Transferase</keyword>
<dbReference type="FunFam" id="3.40.1010.10:FF:000001">
    <property type="entry name" value="Siroheme synthase"/>
    <property type="match status" value="1"/>
</dbReference>
<comment type="pathway">
    <text evidence="13">Cofactor biosynthesis; adenosylcobalamin biosynthesis; precorrin-2 from uroporphyrinogen III: step 1/1.</text>
</comment>
<proteinExistence type="inferred from homology"/>
<dbReference type="PROSITE" id="PS00839">
    <property type="entry name" value="SUMT_1"/>
    <property type="match status" value="1"/>
</dbReference>
<dbReference type="PROSITE" id="PS00840">
    <property type="entry name" value="SUMT_2"/>
    <property type="match status" value="1"/>
</dbReference>
<evidence type="ECO:0000256" key="8">
    <source>
        <dbReference type="ARBA" id="ARBA00023002"/>
    </source>
</evidence>
<evidence type="ECO:0000256" key="2">
    <source>
        <dbReference type="ARBA" id="ARBA00012162"/>
    </source>
</evidence>
<dbReference type="InterPro" id="IPR006366">
    <property type="entry name" value="CobA/CysG_C"/>
</dbReference>
<evidence type="ECO:0000256" key="1">
    <source>
        <dbReference type="ARBA" id="ARBA00005879"/>
    </source>
</evidence>
<keyword evidence="10" id="KW-0627">Porphyrin biosynthesis</keyword>
<dbReference type="EMBL" id="MLFR01000008">
    <property type="protein sequence ID" value="ORM69563.1"/>
    <property type="molecule type" value="Genomic_DNA"/>
</dbReference>
<evidence type="ECO:0000256" key="12">
    <source>
        <dbReference type="ARBA" id="ARBA00025705"/>
    </source>
</evidence>
<dbReference type="InterPro" id="IPR014776">
    <property type="entry name" value="4pyrrole_Mease_sub2"/>
</dbReference>
<dbReference type="GO" id="GO:0032259">
    <property type="term" value="P:methylation"/>
    <property type="evidence" value="ECO:0007669"/>
    <property type="project" value="UniProtKB-KW"/>
</dbReference>
<dbReference type="EC" id="2.1.1.107" evidence="2"/>
<evidence type="ECO:0000256" key="9">
    <source>
        <dbReference type="ARBA" id="ARBA00023239"/>
    </source>
</evidence>
<keyword evidence="8" id="KW-0560">Oxidoreductase</keyword>
<dbReference type="GO" id="GO:0016491">
    <property type="term" value="F:oxidoreductase activity"/>
    <property type="evidence" value="ECO:0007669"/>
    <property type="project" value="UniProtKB-KW"/>
</dbReference>
<keyword evidence="4" id="KW-0169">Cobalamin biosynthesis</keyword>
<evidence type="ECO:0000313" key="16">
    <source>
        <dbReference type="EMBL" id="ORM69563.1"/>
    </source>
</evidence>
<dbReference type="PANTHER" id="PTHR45790:SF1">
    <property type="entry name" value="SIROHEME SYNTHASE"/>
    <property type="match status" value="1"/>
</dbReference>
<comment type="caution">
    <text evidence="16">The sequence shown here is derived from an EMBL/GenBank/DDBJ whole genome shotgun (WGS) entry which is preliminary data.</text>
</comment>
<organism evidence="16 17">
    <name type="scientific">Pantoea rwandensis</name>
    <dbReference type="NCBI Taxonomy" id="1076550"/>
    <lineage>
        <taxon>Bacteria</taxon>
        <taxon>Pseudomonadati</taxon>
        <taxon>Pseudomonadota</taxon>
        <taxon>Gammaproteobacteria</taxon>
        <taxon>Enterobacterales</taxon>
        <taxon>Erwiniaceae</taxon>
        <taxon>Pantoea</taxon>
    </lineage>
</organism>
<dbReference type="GO" id="GO:0004851">
    <property type="term" value="F:uroporphyrin-III C-methyltransferase activity"/>
    <property type="evidence" value="ECO:0007669"/>
    <property type="project" value="UniProtKB-EC"/>
</dbReference>
<dbReference type="InterPro" id="IPR000878">
    <property type="entry name" value="4pyrrol_Mease"/>
</dbReference>
<comment type="pathway">
    <text evidence="12">Porphyrin-containing compound metabolism; siroheme biosynthesis; precorrin-2 from uroporphyrinogen III: step 1/1.</text>
</comment>
<dbReference type="OrthoDB" id="9815856at2"/>
<comment type="similarity">
    <text evidence="1 14">Belongs to the precorrin methyltransferase family.</text>
</comment>
<feature type="domain" description="Tetrapyrrole methylase" evidence="15">
    <location>
        <begin position="24"/>
        <end position="233"/>
    </location>
</feature>
<dbReference type="Proteomes" id="UP000193558">
    <property type="component" value="Unassembled WGS sequence"/>
</dbReference>
<evidence type="ECO:0000313" key="17">
    <source>
        <dbReference type="Proteomes" id="UP000193558"/>
    </source>
</evidence>
<evidence type="ECO:0000259" key="15">
    <source>
        <dbReference type="Pfam" id="PF00590"/>
    </source>
</evidence>
<dbReference type="NCBIfam" id="TIGR01469">
    <property type="entry name" value="cobA_cysG_Cterm"/>
    <property type="match status" value="1"/>
</dbReference>
<evidence type="ECO:0000256" key="5">
    <source>
        <dbReference type="ARBA" id="ARBA00022603"/>
    </source>
</evidence>
<dbReference type="CDD" id="cd11642">
    <property type="entry name" value="SUMT"/>
    <property type="match status" value="1"/>
</dbReference>
<reference evidence="16 17" key="1">
    <citation type="journal article" date="2017" name="Antonie Van Leeuwenhoek">
        <title>Phylogenomic resolution of the bacterial genus Pantoea and its relationship with Erwinia and Tatumella.</title>
        <authorList>
            <person name="Palmer M."/>
            <person name="Steenkamp E.T."/>
            <person name="Coetzee M.P."/>
            <person name="Chan W.Y."/>
            <person name="van Zyl E."/>
            <person name="De Maayer P."/>
            <person name="Coutinho T.A."/>
            <person name="Blom J."/>
            <person name="Smits T.H."/>
            <person name="Duffy B."/>
            <person name="Venter S.N."/>
        </authorList>
    </citation>
    <scope>NUCLEOTIDE SEQUENCE [LARGE SCALE GENOMIC DNA]</scope>
    <source>
        <strain evidence="16 17">LMG 26275</strain>
    </source>
</reference>
<dbReference type="RefSeq" id="WP_084934430.1">
    <property type="nucleotide sequence ID" value="NZ_MLFR01000008.1"/>
</dbReference>
<dbReference type="AlphaFoldDB" id="A0A1X1CYN5"/>
<dbReference type="InterPro" id="IPR003043">
    <property type="entry name" value="Uropor_MeTrfase_CS"/>
</dbReference>
<keyword evidence="11" id="KW-0511">Multifunctional enzyme</keyword>
<keyword evidence="5 14" id="KW-0489">Methyltransferase</keyword>
<keyword evidence="9" id="KW-0456">Lyase</keyword>
<evidence type="ECO:0000256" key="13">
    <source>
        <dbReference type="ARBA" id="ARBA00060548"/>
    </source>
</evidence>
<evidence type="ECO:0000256" key="4">
    <source>
        <dbReference type="ARBA" id="ARBA00022573"/>
    </source>
</evidence>
<dbReference type="FunFam" id="3.30.950.10:FF:000001">
    <property type="entry name" value="Siroheme synthase"/>
    <property type="match status" value="1"/>
</dbReference>
<evidence type="ECO:0000256" key="10">
    <source>
        <dbReference type="ARBA" id="ARBA00023244"/>
    </source>
</evidence>
<evidence type="ECO:0000256" key="11">
    <source>
        <dbReference type="ARBA" id="ARBA00023268"/>
    </source>
</evidence>
<dbReference type="Gene3D" id="3.40.1010.10">
    <property type="entry name" value="Cobalt-precorrin-4 Transmethylase, Domain 1"/>
    <property type="match status" value="1"/>
</dbReference>
<gene>
    <name evidence="16" type="ORF">HA51_10180</name>
</gene>